<comment type="caution">
    <text evidence="2">The sequence shown here is derived from an EMBL/GenBank/DDBJ whole genome shotgun (WGS) entry which is preliminary data.</text>
</comment>
<organism evidence="2 3">
    <name type="scientific">Plantibacter elymi</name>
    <name type="common">nom. nud.</name>
    <dbReference type="NCBI Taxonomy" id="199708"/>
    <lineage>
        <taxon>Bacteria</taxon>
        <taxon>Bacillati</taxon>
        <taxon>Actinomycetota</taxon>
        <taxon>Actinomycetes</taxon>
        <taxon>Micrococcales</taxon>
        <taxon>Microbacteriaceae</taxon>
        <taxon>Plantibacter</taxon>
    </lineage>
</organism>
<accession>A0ABY1RG09</accession>
<name>A0ABY1RG09_9MICO</name>
<dbReference type="GO" id="GO:0016787">
    <property type="term" value="F:hydrolase activity"/>
    <property type="evidence" value="ECO:0007669"/>
    <property type="project" value="UniProtKB-KW"/>
</dbReference>
<dbReference type="Proteomes" id="UP000194464">
    <property type="component" value="Unassembled WGS sequence"/>
</dbReference>
<dbReference type="PANTHER" id="PTHR43194:SF2">
    <property type="entry name" value="PEROXISOMAL MEMBRANE PROTEIN LPX1"/>
    <property type="match status" value="1"/>
</dbReference>
<evidence type="ECO:0000259" key="1">
    <source>
        <dbReference type="Pfam" id="PF12697"/>
    </source>
</evidence>
<feature type="domain" description="AB hydrolase-1" evidence="1">
    <location>
        <begin position="17"/>
        <end position="217"/>
    </location>
</feature>
<dbReference type="EMBL" id="FXWJ01000003">
    <property type="protein sequence ID" value="SMQ71157.1"/>
    <property type="molecule type" value="Genomic_DNA"/>
</dbReference>
<sequence>MRLSTTTVGDGAKTAALVHGLSAHGGYWSEVAAWLASLGYTVTVVDQRGHGASDRADSYLTEELADDLVETLPAGLDIIVGHSLGGRALLLAADRLRPERAIYVDPGWNVPAGLSINLPVDESGDILSLKSLSELLPNYNPEQLNRLRRGFVLADPLWFQAPNPILPDLEPPLSPVVPSLVVLADPPLAVRPELEKRLRDGGYNVLTVPGGVHDMPIEQFELTKQALAGWV</sequence>
<dbReference type="InterPro" id="IPR050228">
    <property type="entry name" value="Carboxylesterase_BioH"/>
</dbReference>
<protein>
    <submittedName>
        <fullName evidence="2">Alpha/beta hydrolase family protein</fullName>
    </submittedName>
</protein>
<reference evidence="2 3" key="1">
    <citation type="submission" date="2017-04" db="EMBL/GenBank/DDBJ databases">
        <authorList>
            <person name="Varghese N."/>
            <person name="Submissions S."/>
        </authorList>
    </citation>
    <scope>NUCLEOTIDE SEQUENCE [LARGE SCALE GENOMIC DNA]</scope>
    <source>
        <strain evidence="2 3">VKM Ac-1784</strain>
    </source>
</reference>
<keyword evidence="2" id="KW-0378">Hydrolase</keyword>
<dbReference type="InterPro" id="IPR029058">
    <property type="entry name" value="AB_hydrolase_fold"/>
</dbReference>
<dbReference type="InterPro" id="IPR000073">
    <property type="entry name" value="AB_hydrolase_1"/>
</dbReference>
<dbReference type="PANTHER" id="PTHR43194">
    <property type="entry name" value="HYDROLASE ALPHA/BETA FOLD FAMILY"/>
    <property type="match status" value="1"/>
</dbReference>
<proteinExistence type="predicted"/>
<dbReference type="SUPFAM" id="SSF53474">
    <property type="entry name" value="alpha/beta-Hydrolases"/>
    <property type="match status" value="1"/>
</dbReference>
<evidence type="ECO:0000313" key="2">
    <source>
        <dbReference type="EMBL" id="SMQ71157.1"/>
    </source>
</evidence>
<keyword evidence="3" id="KW-1185">Reference proteome</keyword>
<gene>
    <name evidence="2" type="ORF">SAMN06295909_2465</name>
</gene>
<evidence type="ECO:0000313" key="3">
    <source>
        <dbReference type="Proteomes" id="UP000194464"/>
    </source>
</evidence>
<dbReference type="Pfam" id="PF12697">
    <property type="entry name" value="Abhydrolase_6"/>
    <property type="match status" value="1"/>
</dbReference>
<dbReference type="RefSeq" id="WP_086474228.1">
    <property type="nucleotide sequence ID" value="NZ_FXWJ01000003.1"/>
</dbReference>
<dbReference type="Gene3D" id="3.40.50.1820">
    <property type="entry name" value="alpha/beta hydrolase"/>
    <property type="match status" value="1"/>
</dbReference>